<organism evidence="1 2">
    <name type="scientific">Staphylococcus aureus</name>
    <dbReference type="NCBI Taxonomy" id="1280"/>
    <lineage>
        <taxon>Bacteria</taxon>
        <taxon>Bacillati</taxon>
        <taxon>Bacillota</taxon>
        <taxon>Bacilli</taxon>
        <taxon>Bacillales</taxon>
        <taxon>Staphylococcaceae</taxon>
        <taxon>Staphylococcus</taxon>
    </lineage>
</organism>
<dbReference type="Proteomes" id="UP000032274">
    <property type="component" value="Unassembled WGS sequence"/>
</dbReference>
<sequence>MPAPSPGMEPACRLLQADADAGAELTAEHVRIGGVRRHAGFRHQQRPAVEQVGDVDEELRLVAAEAHRLRQVQVDVEQARDPVVVIGREIGGRDRTAAGALDTVGDIFARADAAAGDGGREGL</sequence>
<feature type="non-terminal residue" evidence="1">
    <location>
        <position position="123"/>
    </location>
</feature>
<dbReference type="AlphaFoldDB" id="A0AA40JRM1"/>
<reference evidence="1 2" key="1">
    <citation type="submission" date="2015-01" db="EMBL/GenBank/DDBJ databases">
        <title>Characterization of Swiss Staphylococcus aureus strains involved in food poisoning.</title>
        <authorList>
            <person name="Crovadore J."/>
            <person name="Chablais R."/>
            <person name="Tonacini J."/>
            <person name="Schnyder B."/>
            <person name="Lefort F."/>
        </authorList>
    </citation>
    <scope>NUCLEOTIDE SEQUENCE [LARGE SCALE GENOMIC DNA]</scope>
    <source>
        <strain evidence="1 2">SA-120</strain>
    </source>
</reference>
<comment type="caution">
    <text evidence="1">The sequence shown here is derived from an EMBL/GenBank/DDBJ whole genome shotgun (WGS) entry which is preliminary data.</text>
</comment>
<protein>
    <submittedName>
        <fullName evidence="1">Uncharacterized protein</fullName>
    </submittedName>
</protein>
<proteinExistence type="predicted"/>
<dbReference type="EMBL" id="JXIG01000177">
    <property type="protein sequence ID" value="KIU01599.1"/>
    <property type="molecule type" value="Genomic_DNA"/>
</dbReference>
<name>A0AA40JRM1_STAAU</name>
<evidence type="ECO:0000313" key="2">
    <source>
        <dbReference type="Proteomes" id="UP000032274"/>
    </source>
</evidence>
<evidence type="ECO:0000313" key="1">
    <source>
        <dbReference type="EMBL" id="KIU01599.1"/>
    </source>
</evidence>
<gene>
    <name evidence="1" type="ORF">QU38_00805</name>
</gene>
<accession>A0AA40JRM1</accession>